<protein>
    <submittedName>
        <fullName evidence="1">Uncharacterized protein</fullName>
    </submittedName>
</protein>
<proteinExistence type="predicted"/>
<sequence length="102" mass="11056">MCRFCSSAAMLAGQRACCQCAEQGLYVAISLWPSWFIEMSRDKKDRTFGAVVQNYPAMQAPSRVVTHAATGRSSFLNPDVSSVLNPELQVPSPISLGSIDIS</sequence>
<keyword evidence="2" id="KW-1185">Reference proteome</keyword>
<evidence type="ECO:0000313" key="2">
    <source>
        <dbReference type="Proteomes" id="UP000823388"/>
    </source>
</evidence>
<reference evidence="1" key="1">
    <citation type="submission" date="2020-05" db="EMBL/GenBank/DDBJ databases">
        <title>WGS assembly of Panicum virgatum.</title>
        <authorList>
            <person name="Lovell J.T."/>
            <person name="Jenkins J."/>
            <person name="Shu S."/>
            <person name="Juenger T.E."/>
            <person name="Schmutz J."/>
        </authorList>
    </citation>
    <scope>NUCLEOTIDE SEQUENCE</scope>
    <source>
        <strain evidence="1">AP13</strain>
    </source>
</reference>
<dbReference type="EMBL" id="CM029048">
    <property type="protein sequence ID" value="KAG2578860.1"/>
    <property type="molecule type" value="Genomic_DNA"/>
</dbReference>
<gene>
    <name evidence="1" type="ORF">PVAP13_6NG136100</name>
</gene>
<name>A0A8T0R0S8_PANVG</name>
<dbReference type="Proteomes" id="UP000823388">
    <property type="component" value="Chromosome 6N"/>
</dbReference>
<accession>A0A8T0R0S8</accession>
<comment type="caution">
    <text evidence="1">The sequence shown here is derived from an EMBL/GenBank/DDBJ whole genome shotgun (WGS) entry which is preliminary data.</text>
</comment>
<dbReference type="AlphaFoldDB" id="A0A8T0R0S8"/>
<organism evidence="1 2">
    <name type="scientific">Panicum virgatum</name>
    <name type="common">Blackwell switchgrass</name>
    <dbReference type="NCBI Taxonomy" id="38727"/>
    <lineage>
        <taxon>Eukaryota</taxon>
        <taxon>Viridiplantae</taxon>
        <taxon>Streptophyta</taxon>
        <taxon>Embryophyta</taxon>
        <taxon>Tracheophyta</taxon>
        <taxon>Spermatophyta</taxon>
        <taxon>Magnoliopsida</taxon>
        <taxon>Liliopsida</taxon>
        <taxon>Poales</taxon>
        <taxon>Poaceae</taxon>
        <taxon>PACMAD clade</taxon>
        <taxon>Panicoideae</taxon>
        <taxon>Panicodae</taxon>
        <taxon>Paniceae</taxon>
        <taxon>Panicinae</taxon>
        <taxon>Panicum</taxon>
        <taxon>Panicum sect. Hiantes</taxon>
    </lineage>
</organism>
<evidence type="ECO:0000313" key="1">
    <source>
        <dbReference type="EMBL" id="KAG2578860.1"/>
    </source>
</evidence>